<evidence type="ECO:0000313" key="7">
    <source>
        <dbReference type="EMBL" id="KAJ2687714.1"/>
    </source>
</evidence>
<dbReference type="Pfam" id="PF05726">
    <property type="entry name" value="Pirin_C"/>
    <property type="match status" value="1"/>
</dbReference>
<gene>
    <name evidence="7" type="ORF">IWW39_002721</name>
</gene>
<feature type="binding site" evidence="2">
    <location>
        <position position="65"/>
    </location>
    <ligand>
        <name>Fe cation</name>
        <dbReference type="ChEBI" id="CHEBI:24875"/>
    </ligand>
</feature>
<comment type="caution">
    <text evidence="7">The sequence shown here is derived from an EMBL/GenBank/DDBJ whole genome shotgun (WGS) entry which is preliminary data.</text>
</comment>
<dbReference type="InterPro" id="IPR014710">
    <property type="entry name" value="RmlC-like_jellyroll"/>
</dbReference>
<dbReference type="SUPFAM" id="SSF51182">
    <property type="entry name" value="RmlC-like cupins"/>
    <property type="match status" value="1"/>
</dbReference>
<feature type="compositionally biased region" description="Polar residues" evidence="4">
    <location>
        <begin position="309"/>
        <end position="320"/>
    </location>
</feature>
<evidence type="ECO:0000259" key="6">
    <source>
        <dbReference type="Pfam" id="PF05726"/>
    </source>
</evidence>
<dbReference type="PANTHER" id="PTHR13903:SF31">
    <property type="entry name" value="CUPIN-DOMAIN CONTAINING PROTEIN"/>
    <property type="match status" value="1"/>
</dbReference>
<comment type="cofactor">
    <cofactor evidence="2">
        <name>Fe cation</name>
        <dbReference type="ChEBI" id="CHEBI:24875"/>
    </cofactor>
    <text evidence="2">Binds 1 Fe cation per subunit.</text>
</comment>
<feature type="binding site" evidence="2">
    <location>
        <position position="63"/>
    </location>
    <ligand>
        <name>Fe cation</name>
        <dbReference type="ChEBI" id="CHEBI:24875"/>
    </ligand>
</feature>
<feature type="domain" description="Pirin N-terminal" evidence="5">
    <location>
        <begin position="25"/>
        <end position="129"/>
    </location>
</feature>
<evidence type="ECO:0000256" key="1">
    <source>
        <dbReference type="ARBA" id="ARBA00008416"/>
    </source>
</evidence>
<dbReference type="Pfam" id="PF02678">
    <property type="entry name" value="Pirin"/>
    <property type="match status" value="1"/>
</dbReference>
<dbReference type="PANTHER" id="PTHR13903">
    <property type="entry name" value="PIRIN-RELATED"/>
    <property type="match status" value="1"/>
</dbReference>
<dbReference type="InterPro" id="IPR012093">
    <property type="entry name" value="Pirin"/>
</dbReference>
<dbReference type="InterPro" id="IPR011051">
    <property type="entry name" value="RmlC_Cupin_sf"/>
</dbReference>
<dbReference type="CDD" id="cd02909">
    <property type="entry name" value="cupin_pirin_N"/>
    <property type="match status" value="1"/>
</dbReference>
<name>A0A9W8GIS2_9FUNG</name>
<feature type="domain" description="Pirin C-terminal" evidence="6">
    <location>
        <begin position="186"/>
        <end position="295"/>
    </location>
</feature>
<dbReference type="Proteomes" id="UP001151516">
    <property type="component" value="Unassembled WGS sequence"/>
</dbReference>
<keyword evidence="2" id="KW-0408">Iron</keyword>
<dbReference type="Gene3D" id="2.60.120.10">
    <property type="entry name" value="Jelly Rolls"/>
    <property type="match status" value="2"/>
</dbReference>
<dbReference type="InterPro" id="IPR003829">
    <property type="entry name" value="Pirin_N_dom"/>
</dbReference>
<comment type="similarity">
    <text evidence="1 3">Belongs to the pirin family.</text>
</comment>
<keyword evidence="8" id="KW-1185">Reference proteome</keyword>
<dbReference type="PIRSF" id="PIRSF006232">
    <property type="entry name" value="Pirin"/>
    <property type="match status" value="1"/>
</dbReference>
<dbReference type="InterPro" id="IPR008778">
    <property type="entry name" value="Pirin_C_dom"/>
</dbReference>
<sequence>MTSKILKQVARIVTAQRKREGGGFMVRRPLPSGSVDYADPFLMLDHLGPVFYGPGEAVGAPDHPHRGFETVTYMLEGEFEHHDSHGNHGILKSGWVQWMTAGSGVIHSEMPSDKQLKEGGNFHGFQIWVNLPAKDKMIRPRYQDVPPENIPWFESSDKQTRIKVIAGEVEDVKANIDTHTPIYFLDLRTTGKYSLHIPESMDAMVYNYHPTDIFVGQEKTRVAESQLAVLRHGGEPVAFEAAEDAEGGEGKKEARVLILAGTPIGEEVARYGPFVMNTDEQINQALVDMRSGSFGSIPGSSERMRKTNEANNLRRQAGKQ</sequence>
<reference evidence="7" key="1">
    <citation type="submission" date="2022-07" db="EMBL/GenBank/DDBJ databases">
        <title>Phylogenomic reconstructions and comparative analyses of Kickxellomycotina fungi.</title>
        <authorList>
            <person name="Reynolds N.K."/>
            <person name="Stajich J.E."/>
            <person name="Barry K."/>
            <person name="Grigoriev I.V."/>
            <person name="Crous P."/>
            <person name="Smith M.E."/>
        </authorList>
    </citation>
    <scope>NUCLEOTIDE SEQUENCE</scope>
    <source>
        <strain evidence="7">CBS 109367</strain>
    </source>
</reference>
<accession>A0A9W8GIS2</accession>
<evidence type="ECO:0000256" key="3">
    <source>
        <dbReference type="RuleBase" id="RU003457"/>
    </source>
</evidence>
<dbReference type="GO" id="GO:0046872">
    <property type="term" value="F:metal ion binding"/>
    <property type="evidence" value="ECO:0007669"/>
    <property type="project" value="UniProtKB-KW"/>
</dbReference>
<keyword evidence="2" id="KW-0479">Metal-binding</keyword>
<feature type="binding site" evidence="2">
    <location>
        <position position="109"/>
    </location>
    <ligand>
        <name>Fe cation</name>
        <dbReference type="ChEBI" id="CHEBI:24875"/>
    </ligand>
</feature>
<proteinExistence type="inferred from homology"/>
<feature type="binding site" evidence="2">
    <location>
        <position position="107"/>
    </location>
    <ligand>
        <name>Fe cation</name>
        <dbReference type="ChEBI" id="CHEBI:24875"/>
    </ligand>
</feature>
<evidence type="ECO:0000256" key="4">
    <source>
        <dbReference type="SAM" id="MobiDB-lite"/>
    </source>
</evidence>
<dbReference type="AlphaFoldDB" id="A0A9W8GIS2"/>
<evidence type="ECO:0000256" key="2">
    <source>
        <dbReference type="PIRSR" id="PIRSR006232-1"/>
    </source>
</evidence>
<dbReference type="OrthoDB" id="198735at2759"/>
<organism evidence="7 8">
    <name type="scientific">Coemansia spiralis</name>
    <dbReference type="NCBI Taxonomy" id="417178"/>
    <lineage>
        <taxon>Eukaryota</taxon>
        <taxon>Fungi</taxon>
        <taxon>Fungi incertae sedis</taxon>
        <taxon>Zoopagomycota</taxon>
        <taxon>Kickxellomycotina</taxon>
        <taxon>Kickxellomycetes</taxon>
        <taxon>Kickxellales</taxon>
        <taxon>Kickxellaceae</taxon>
        <taxon>Coemansia</taxon>
    </lineage>
</organism>
<evidence type="ECO:0000259" key="5">
    <source>
        <dbReference type="Pfam" id="PF02678"/>
    </source>
</evidence>
<feature type="region of interest" description="Disordered" evidence="4">
    <location>
        <begin position="293"/>
        <end position="320"/>
    </location>
</feature>
<evidence type="ECO:0008006" key="9">
    <source>
        <dbReference type="Google" id="ProtNLM"/>
    </source>
</evidence>
<evidence type="ECO:0000313" key="8">
    <source>
        <dbReference type="Proteomes" id="UP001151516"/>
    </source>
</evidence>
<dbReference type="EMBL" id="JANBTX010000064">
    <property type="protein sequence ID" value="KAJ2687714.1"/>
    <property type="molecule type" value="Genomic_DNA"/>
</dbReference>
<protein>
    <recommendedName>
        <fullName evidence="9">Pirin</fullName>
    </recommendedName>
</protein>